<sequence length="384" mass="41209">MIELPKRVREHALGITPERLPACVYDLPRLDEEIRRLRERLPSAIEAHLSLHDPPPGMASALAPHVAGFEVSSSAALRGLRRELPRAPAALRGPGKGPDDIAQVLTSEGTTIHVDSTGELRLVAHRAEQAQRTADVLLRVDPPTEDGEPDPASSGVGAGMDLAALVECAEILRADVRVRLRGFSADMLPGLGATALADRVRQLIRCLRPWGEMFGIRAPRYAIGGGALGQPSTGEPAFDWQEYGALLAEALVPGETLQVTPVSHPGAWCGWYLTLVLDVKRNHGHAYAVVAGGARAAEAAVGEDGRAALGVIPLDDSWDRPWTRPELVDEPVTITFQRSGMEQVLVRDVHIDRLRTGDVLAFPYLGTVTADSPPAAPQVHCLTL</sequence>
<dbReference type="Gene3D" id="2.40.37.10">
    <property type="entry name" value="Lyase, Ornithine Decarboxylase, Chain A, domain 1"/>
    <property type="match status" value="1"/>
</dbReference>
<keyword evidence="4" id="KW-1185">Reference proteome</keyword>
<name>A0ABN2TLY1_9ACTN</name>
<dbReference type="PANTHER" id="PTHR43727:SF2">
    <property type="entry name" value="GROUP IV DECARBOXYLASE"/>
    <property type="match status" value="1"/>
</dbReference>
<comment type="caution">
    <text evidence="3">The sequence shown here is derived from an EMBL/GenBank/DDBJ whole genome shotgun (WGS) entry which is preliminary data.</text>
</comment>
<evidence type="ECO:0000313" key="4">
    <source>
        <dbReference type="Proteomes" id="UP001501585"/>
    </source>
</evidence>
<reference evidence="3 4" key="1">
    <citation type="journal article" date="2019" name="Int. J. Syst. Evol. Microbiol.">
        <title>The Global Catalogue of Microorganisms (GCM) 10K type strain sequencing project: providing services to taxonomists for standard genome sequencing and annotation.</title>
        <authorList>
            <consortium name="The Broad Institute Genomics Platform"/>
            <consortium name="The Broad Institute Genome Sequencing Center for Infectious Disease"/>
            <person name="Wu L."/>
            <person name="Ma J."/>
        </authorList>
    </citation>
    <scope>NUCLEOTIDE SEQUENCE [LARGE SCALE GENOMIC DNA]</scope>
    <source>
        <strain evidence="3 4">JCM 15313</strain>
    </source>
</reference>
<dbReference type="InterPro" id="IPR009006">
    <property type="entry name" value="Ala_racemase/Decarboxylase_C"/>
</dbReference>
<accession>A0ABN2TLY1</accession>
<dbReference type="Proteomes" id="UP001501585">
    <property type="component" value="Unassembled WGS sequence"/>
</dbReference>
<proteinExistence type="predicted"/>
<protein>
    <submittedName>
        <fullName evidence="3">Type III PLP-dependent enzyme</fullName>
    </submittedName>
</protein>
<evidence type="ECO:0000256" key="1">
    <source>
        <dbReference type="ARBA" id="ARBA00001933"/>
    </source>
</evidence>
<organism evidence="3 4">
    <name type="scientific">Nocardiopsis rhodophaea</name>
    <dbReference type="NCBI Taxonomy" id="280238"/>
    <lineage>
        <taxon>Bacteria</taxon>
        <taxon>Bacillati</taxon>
        <taxon>Actinomycetota</taxon>
        <taxon>Actinomycetes</taxon>
        <taxon>Streptosporangiales</taxon>
        <taxon>Nocardiopsidaceae</taxon>
        <taxon>Nocardiopsis</taxon>
    </lineage>
</organism>
<dbReference type="EMBL" id="BAAAPC010000027">
    <property type="protein sequence ID" value="GAA2014119.1"/>
    <property type="molecule type" value="Genomic_DNA"/>
</dbReference>
<dbReference type="Gene3D" id="3.20.20.10">
    <property type="entry name" value="Alanine racemase"/>
    <property type="match status" value="1"/>
</dbReference>
<dbReference type="InterPro" id="IPR029066">
    <property type="entry name" value="PLP-binding_barrel"/>
</dbReference>
<dbReference type="PANTHER" id="PTHR43727">
    <property type="entry name" value="DIAMINOPIMELATE DECARBOXYLASE"/>
    <property type="match status" value="1"/>
</dbReference>
<evidence type="ECO:0000313" key="3">
    <source>
        <dbReference type="EMBL" id="GAA2014119.1"/>
    </source>
</evidence>
<keyword evidence="2" id="KW-0663">Pyridoxal phosphate</keyword>
<dbReference type="RefSeq" id="WP_344101552.1">
    <property type="nucleotide sequence ID" value="NZ_BAAAPC010000027.1"/>
</dbReference>
<evidence type="ECO:0000256" key="2">
    <source>
        <dbReference type="ARBA" id="ARBA00022898"/>
    </source>
</evidence>
<dbReference type="SUPFAM" id="SSF51419">
    <property type="entry name" value="PLP-binding barrel"/>
    <property type="match status" value="1"/>
</dbReference>
<gene>
    <name evidence="3" type="ORF">GCM10009799_48070</name>
</gene>
<comment type="cofactor">
    <cofactor evidence="1">
        <name>pyridoxal 5'-phosphate</name>
        <dbReference type="ChEBI" id="CHEBI:597326"/>
    </cofactor>
</comment>